<comment type="similarity">
    <text evidence="2 8">Belongs to the UPF0299 family.</text>
</comment>
<gene>
    <name evidence="9" type="ORF">OR613_14625</name>
</gene>
<feature type="transmembrane region" description="Helical" evidence="8">
    <location>
        <begin position="64"/>
        <end position="84"/>
    </location>
</feature>
<accession>A0AAJ5QRP4</accession>
<dbReference type="NCBIfam" id="NF002494">
    <property type="entry name" value="PRK01821.1"/>
    <property type="match status" value="1"/>
</dbReference>
<comment type="subcellular location">
    <subcellularLocation>
        <location evidence="1">Cell inner membrane</location>
        <topology evidence="1">Multi-pass membrane protein</topology>
    </subcellularLocation>
    <subcellularLocation>
        <location evidence="8">Cell membrane</location>
        <topology evidence="8">Multi-pass membrane protein</topology>
    </subcellularLocation>
</comment>
<keyword evidence="10" id="KW-1185">Reference proteome</keyword>
<evidence type="ECO:0000256" key="4">
    <source>
        <dbReference type="ARBA" id="ARBA00022519"/>
    </source>
</evidence>
<dbReference type="HAMAP" id="MF_01144">
    <property type="entry name" value="UPF0299"/>
    <property type="match status" value="1"/>
</dbReference>
<dbReference type="Proteomes" id="UP001210130">
    <property type="component" value="Chromosome"/>
</dbReference>
<reference evidence="9 10" key="1">
    <citation type="journal article" date="2023" name="Microbiol. Resour. Announc.">
        <title>Complete Genome Sequence of the First Colistin-Resistant Raoultella electrica Strain.</title>
        <authorList>
            <person name="Aldeia C."/>
            <person name="Campos-Madueno E.I."/>
            <person name="Sendi P."/>
            <person name="Endimiani A."/>
        </authorList>
    </citation>
    <scope>NUCLEOTIDE SEQUENCE [LARGE SCALE GENOMIC DNA]</scope>
    <source>
        <strain evidence="9 10">S2-IND-01-C</strain>
    </source>
</reference>
<proteinExistence type="inferred from homology"/>
<dbReference type="InterPro" id="IPR005538">
    <property type="entry name" value="LrgA/CidA"/>
</dbReference>
<feature type="transmembrane region" description="Helical" evidence="8">
    <location>
        <begin position="12"/>
        <end position="29"/>
    </location>
</feature>
<keyword evidence="6 8" id="KW-1133">Transmembrane helix</keyword>
<dbReference type="GO" id="GO:0005886">
    <property type="term" value="C:plasma membrane"/>
    <property type="evidence" value="ECO:0007669"/>
    <property type="project" value="UniProtKB-SubCell"/>
</dbReference>
<evidence type="ECO:0000313" key="9">
    <source>
        <dbReference type="EMBL" id="WBW59279.1"/>
    </source>
</evidence>
<keyword evidence="4" id="KW-0997">Cell inner membrane</keyword>
<keyword evidence="5 8" id="KW-0812">Transmembrane</keyword>
<evidence type="ECO:0000256" key="6">
    <source>
        <dbReference type="ARBA" id="ARBA00022989"/>
    </source>
</evidence>
<evidence type="ECO:0000256" key="5">
    <source>
        <dbReference type="ARBA" id="ARBA00022692"/>
    </source>
</evidence>
<evidence type="ECO:0000256" key="2">
    <source>
        <dbReference type="ARBA" id="ARBA00006979"/>
    </source>
</evidence>
<evidence type="ECO:0000256" key="8">
    <source>
        <dbReference type="HAMAP-Rule" id="MF_01144"/>
    </source>
</evidence>
<keyword evidence="7 8" id="KW-0472">Membrane</keyword>
<evidence type="ECO:0000313" key="10">
    <source>
        <dbReference type="Proteomes" id="UP001210130"/>
    </source>
</evidence>
<feature type="transmembrane region" description="Helical" evidence="8">
    <location>
        <begin position="90"/>
        <end position="115"/>
    </location>
</feature>
<organism evidence="9 10">
    <name type="scientific">Klebsiella electrica</name>
    <dbReference type="NCBI Taxonomy" id="1259973"/>
    <lineage>
        <taxon>Bacteria</taxon>
        <taxon>Pseudomonadati</taxon>
        <taxon>Pseudomonadota</taxon>
        <taxon>Gammaproteobacteria</taxon>
        <taxon>Enterobacterales</taxon>
        <taxon>Enterobacteriaceae</taxon>
        <taxon>Klebsiella/Raoultella group</taxon>
        <taxon>Klebsiella</taxon>
    </lineage>
</organism>
<dbReference type="EMBL" id="CP112887">
    <property type="protein sequence ID" value="WBW59279.1"/>
    <property type="molecule type" value="Genomic_DNA"/>
</dbReference>
<dbReference type="InterPro" id="IPR022957">
    <property type="entry name" value="Uncharacterised_UPF0299"/>
</dbReference>
<evidence type="ECO:0000256" key="3">
    <source>
        <dbReference type="ARBA" id="ARBA00022475"/>
    </source>
</evidence>
<keyword evidence="3 8" id="KW-1003">Cell membrane</keyword>
<dbReference type="PANTHER" id="PTHR33931">
    <property type="entry name" value="HOLIN-LIKE PROTEIN CIDA-RELATED"/>
    <property type="match status" value="1"/>
</dbReference>
<protein>
    <recommendedName>
        <fullName evidence="8">UPF0299 membrane protein OR613_14625</fullName>
    </recommendedName>
</protein>
<dbReference type="Pfam" id="PF03788">
    <property type="entry name" value="LrgA"/>
    <property type="match status" value="1"/>
</dbReference>
<name>A0AAJ5QRP4_9ENTR</name>
<evidence type="ECO:0000256" key="7">
    <source>
        <dbReference type="ARBA" id="ARBA00023136"/>
    </source>
</evidence>
<dbReference type="PANTHER" id="PTHR33931:SF5">
    <property type="entry name" value="UPF0299 MEMBRANE PROTEIN YOHJ"/>
    <property type="match status" value="1"/>
</dbReference>
<dbReference type="AlphaFoldDB" id="A0AAJ5QRP4"/>
<evidence type="ECO:0000256" key="1">
    <source>
        <dbReference type="ARBA" id="ARBA00004429"/>
    </source>
</evidence>
<feature type="transmembrane region" description="Helical" evidence="8">
    <location>
        <begin position="35"/>
        <end position="52"/>
    </location>
</feature>
<dbReference type="RefSeq" id="WP_131050084.1">
    <property type="nucleotide sequence ID" value="NZ_CP112887.1"/>
</dbReference>
<sequence length="125" mass="13832">MPAIIMKYIRAFVIIYVCLYLGLFIASILPVAIPGSILGLIILFVLLSFQIIPERWVNPGCTLLVRYMALLFVPIGAGVIQYTGLLRAQFGLIFVSCLGSTIIVMVVVSYTSHLVHNKHHAKEKS</sequence>